<proteinExistence type="predicted"/>
<dbReference type="EMBL" id="JACOQG010000054">
    <property type="protein sequence ID" value="MBC5781172.1"/>
    <property type="molecule type" value="Genomic_DNA"/>
</dbReference>
<dbReference type="RefSeq" id="WP_186995696.1">
    <property type="nucleotide sequence ID" value="NZ_JACOQG010000054.1"/>
</dbReference>
<comment type="caution">
    <text evidence="1">The sequence shown here is derived from an EMBL/GenBank/DDBJ whole genome shotgun (WGS) entry which is preliminary data.</text>
</comment>
<name>A0ABR7IMC2_9FIRM</name>
<protein>
    <submittedName>
        <fullName evidence="1">Uncharacterized protein</fullName>
    </submittedName>
</protein>
<keyword evidence="2" id="KW-1185">Reference proteome</keyword>
<accession>A0ABR7IMC2</accession>
<dbReference type="Proteomes" id="UP000649826">
    <property type="component" value="Unassembled WGS sequence"/>
</dbReference>
<evidence type="ECO:0000313" key="2">
    <source>
        <dbReference type="Proteomes" id="UP000649826"/>
    </source>
</evidence>
<evidence type="ECO:0000313" key="1">
    <source>
        <dbReference type="EMBL" id="MBC5781172.1"/>
    </source>
</evidence>
<gene>
    <name evidence="1" type="ORF">H8Z82_16310</name>
</gene>
<organism evidence="1 2">
    <name type="scientific">Blautia difficilis</name>
    <dbReference type="NCBI Taxonomy" id="2763027"/>
    <lineage>
        <taxon>Bacteria</taxon>
        <taxon>Bacillati</taxon>
        <taxon>Bacillota</taxon>
        <taxon>Clostridia</taxon>
        <taxon>Lachnospirales</taxon>
        <taxon>Lachnospiraceae</taxon>
        <taxon>Blautia</taxon>
    </lineage>
</organism>
<reference evidence="1 2" key="1">
    <citation type="submission" date="2020-08" db="EMBL/GenBank/DDBJ databases">
        <title>Genome public.</title>
        <authorList>
            <person name="Liu C."/>
            <person name="Sun Q."/>
        </authorList>
    </citation>
    <scope>NUCLEOTIDE SEQUENCE [LARGE SCALE GENOMIC DNA]</scope>
    <source>
        <strain evidence="1 2">M29</strain>
    </source>
</reference>
<sequence>MRKKDNTELENTKATGTFVVETDHGIVTNIGYSAIMQPNVKFSGKPMKWFDDTKLLKKK</sequence>